<keyword evidence="2" id="KW-1133">Transmembrane helix</keyword>
<comment type="caution">
    <text evidence="4">The sequence shown here is derived from an EMBL/GenBank/DDBJ whole genome shotgun (WGS) entry which is preliminary data.</text>
</comment>
<evidence type="ECO:0000313" key="5">
    <source>
        <dbReference type="Proteomes" id="UP001194746"/>
    </source>
</evidence>
<keyword evidence="2" id="KW-0472">Membrane</keyword>
<reference evidence="4" key="2">
    <citation type="submission" date="2020-02" db="EMBL/GenBank/DDBJ databases">
        <authorList>
            <person name="Gilchrist C.L.M."/>
            <person name="Chooi Y.-H."/>
        </authorList>
    </citation>
    <scope>NUCLEOTIDE SEQUENCE</scope>
    <source>
        <strain evidence="4">MST-FP2251</strain>
    </source>
</reference>
<gene>
    <name evidence="4" type="ORF">FE257_008376</name>
</gene>
<dbReference type="PANTHER" id="PTHR23028">
    <property type="entry name" value="ACETYLTRANSFERASE"/>
    <property type="match status" value="1"/>
</dbReference>
<feature type="transmembrane region" description="Helical" evidence="2">
    <location>
        <begin position="449"/>
        <end position="467"/>
    </location>
</feature>
<dbReference type="PANTHER" id="PTHR23028:SF134">
    <property type="entry name" value="PUTATIVE (AFU_ORTHOLOGUE AFUA_4G08520)-RELATED"/>
    <property type="match status" value="1"/>
</dbReference>
<dbReference type="InterPro" id="IPR002656">
    <property type="entry name" value="Acyl_transf_3_dom"/>
</dbReference>
<keyword evidence="2" id="KW-0812">Transmembrane</keyword>
<feature type="transmembrane region" description="Helical" evidence="2">
    <location>
        <begin position="146"/>
        <end position="169"/>
    </location>
</feature>
<name>A0AAD4CLM8_ASPNN</name>
<feature type="transmembrane region" description="Helical" evidence="2">
    <location>
        <begin position="199"/>
        <end position="219"/>
    </location>
</feature>
<evidence type="ECO:0000313" key="4">
    <source>
        <dbReference type="EMBL" id="KAF9888800.1"/>
    </source>
</evidence>
<protein>
    <recommendedName>
        <fullName evidence="3">Acyltransferase 3 domain-containing protein</fullName>
    </recommendedName>
</protein>
<sequence length="543" mass="62554">MSTPDKDPQSSPAIHNIPLNDLESGRSTSSASLTWSNLSDISPSQILSDSSSLSSSVEHFSENWEDYMTRFATKLKIGLTPSYLQHWVGGEPPQPTRLHAIAALDGLRGWACLLVFNFHFLFTYTWKVAIGWGFNGENFSILQFPIIHMLVSGHIMVAIFFVISGYVLSYKPLKQIRNRSWEETFTTLASSTFRRGLRLYIPSIVGILLVLLAVQLGVYNYSQKVLFEGHTIMGTNEQHPPIMKSSLKQFWDWYATVVRLMNPWDWALYYNNYNPHLWTIPVEFRCSIVLFLTILATSRVRSVVRLFMVSSLVWFCMRWGRWDVVLFLSGMLMAEADLINGTWERPAVEEKPWIPRHPSKQLLFQLSNRRLWIALFVLGLYFGSTPNVGYKWTPFYMWTFNITPKTYPEPHRFPQTLGAILIVFSINHSKDIQKLFINPLSQYLGKISYAFYIVHGPILHSLGYSIMPNIWKITGKETNFQYCLGFFIGWLICLPLSLWAGDVFWRAVDIPSVKLARWIENKLVVKAIGQPSKVSDHNPHHLQ</sequence>
<dbReference type="EMBL" id="VCAU01000043">
    <property type="protein sequence ID" value="KAF9888800.1"/>
    <property type="molecule type" value="Genomic_DNA"/>
</dbReference>
<feature type="domain" description="Acyltransferase 3" evidence="3">
    <location>
        <begin position="102"/>
        <end position="496"/>
    </location>
</feature>
<feature type="transmembrane region" description="Helical" evidence="2">
    <location>
        <begin position="371"/>
        <end position="390"/>
    </location>
</feature>
<accession>A0AAD4CLM8</accession>
<dbReference type="Pfam" id="PF01757">
    <property type="entry name" value="Acyl_transf_3"/>
    <property type="match status" value="1"/>
</dbReference>
<reference evidence="4" key="1">
    <citation type="journal article" date="2019" name="Beilstein J. Org. Chem.">
        <title>Nanangenines: drimane sesquiterpenoids as the dominant metabolite cohort of a novel Australian fungus, Aspergillus nanangensis.</title>
        <authorList>
            <person name="Lacey H.J."/>
            <person name="Gilchrist C.L.M."/>
            <person name="Crombie A."/>
            <person name="Kalaitzis J.A."/>
            <person name="Vuong D."/>
            <person name="Rutledge P.J."/>
            <person name="Turner P."/>
            <person name="Pitt J.I."/>
            <person name="Lacey E."/>
            <person name="Chooi Y.H."/>
            <person name="Piggott A.M."/>
        </authorList>
    </citation>
    <scope>NUCLEOTIDE SEQUENCE</scope>
    <source>
        <strain evidence="4">MST-FP2251</strain>
    </source>
</reference>
<feature type="transmembrane region" description="Helical" evidence="2">
    <location>
        <begin position="107"/>
        <end position="126"/>
    </location>
</feature>
<evidence type="ECO:0000256" key="2">
    <source>
        <dbReference type="SAM" id="Phobius"/>
    </source>
</evidence>
<evidence type="ECO:0000256" key="1">
    <source>
        <dbReference type="SAM" id="MobiDB-lite"/>
    </source>
</evidence>
<dbReference type="Proteomes" id="UP001194746">
    <property type="component" value="Unassembled WGS sequence"/>
</dbReference>
<dbReference type="GO" id="GO:0016747">
    <property type="term" value="F:acyltransferase activity, transferring groups other than amino-acyl groups"/>
    <property type="evidence" value="ECO:0007669"/>
    <property type="project" value="InterPro"/>
</dbReference>
<organism evidence="4 5">
    <name type="scientific">Aspergillus nanangensis</name>
    <dbReference type="NCBI Taxonomy" id="2582783"/>
    <lineage>
        <taxon>Eukaryota</taxon>
        <taxon>Fungi</taxon>
        <taxon>Dikarya</taxon>
        <taxon>Ascomycota</taxon>
        <taxon>Pezizomycotina</taxon>
        <taxon>Eurotiomycetes</taxon>
        <taxon>Eurotiomycetidae</taxon>
        <taxon>Eurotiales</taxon>
        <taxon>Aspergillaceae</taxon>
        <taxon>Aspergillus</taxon>
        <taxon>Aspergillus subgen. Circumdati</taxon>
    </lineage>
</organism>
<feature type="transmembrane region" description="Helical" evidence="2">
    <location>
        <begin position="276"/>
        <end position="296"/>
    </location>
</feature>
<dbReference type="InterPro" id="IPR050879">
    <property type="entry name" value="Acyltransferase_3"/>
</dbReference>
<feature type="transmembrane region" description="Helical" evidence="2">
    <location>
        <begin position="479"/>
        <end position="500"/>
    </location>
</feature>
<keyword evidence="5" id="KW-1185">Reference proteome</keyword>
<proteinExistence type="predicted"/>
<feature type="region of interest" description="Disordered" evidence="1">
    <location>
        <begin position="1"/>
        <end position="25"/>
    </location>
</feature>
<evidence type="ECO:0000259" key="3">
    <source>
        <dbReference type="Pfam" id="PF01757"/>
    </source>
</evidence>
<dbReference type="AlphaFoldDB" id="A0AAD4CLM8"/>